<sequence>MTGDEQQKAGTIATGQARFESDTLVETLFPVESGIFAEAAGISPKLLGIYRWTEEKIDHGTRHILGRADSTGQVVSRVMYDIKRNPGPDQTTELFQRVTISLLRQPRSAGINETEGIQNIGNPPDQFDAMRFAFEPEHVDALEKLDTDDSARPAAEIRKIYRLSQIGFARFPTTSDGQAPDLKILGSSYVNYEIGDDGELVPPVNDERASQFQIELKDGQFELMALDEAGSPTGPTIAIVSIPLAVDLSAVGQGYTI</sequence>
<dbReference type="EMBL" id="MFZF01000023">
    <property type="protein sequence ID" value="OGK15873.1"/>
    <property type="molecule type" value="Genomic_DNA"/>
</dbReference>
<gene>
    <name evidence="1" type="ORF">A2690_04430</name>
</gene>
<accession>A0A1F7GA98</accession>
<evidence type="ECO:0000313" key="2">
    <source>
        <dbReference type="Proteomes" id="UP000178372"/>
    </source>
</evidence>
<reference evidence="1 2" key="1">
    <citation type="journal article" date="2016" name="Nat. Commun.">
        <title>Thousands of microbial genomes shed light on interconnected biogeochemical processes in an aquifer system.</title>
        <authorList>
            <person name="Anantharaman K."/>
            <person name="Brown C.T."/>
            <person name="Hug L.A."/>
            <person name="Sharon I."/>
            <person name="Castelle C.J."/>
            <person name="Probst A.J."/>
            <person name="Thomas B.C."/>
            <person name="Singh A."/>
            <person name="Wilkins M.J."/>
            <person name="Karaoz U."/>
            <person name="Brodie E.L."/>
            <person name="Williams K.H."/>
            <person name="Hubbard S.S."/>
            <person name="Banfield J.F."/>
        </authorList>
    </citation>
    <scope>NUCLEOTIDE SEQUENCE [LARGE SCALE GENOMIC DNA]</scope>
</reference>
<organism evidence="1 2">
    <name type="scientific">Candidatus Roizmanbacteria bacterium RIFCSPHIGHO2_01_FULL_39_12b</name>
    <dbReference type="NCBI Taxonomy" id="1802030"/>
    <lineage>
        <taxon>Bacteria</taxon>
        <taxon>Candidatus Roizmaniibacteriota</taxon>
    </lineage>
</organism>
<comment type="caution">
    <text evidence="1">The sequence shown here is derived from an EMBL/GenBank/DDBJ whole genome shotgun (WGS) entry which is preliminary data.</text>
</comment>
<dbReference type="AlphaFoldDB" id="A0A1F7GA98"/>
<name>A0A1F7GA98_9BACT</name>
<proteinExistence type="predicted"/>
<protein>
    <submittedName>
        <fullName evidence="1">Uncharacterized protein</fullName>
    </submittedName>
</protein>
<evidence type="ECO:0000313" key="1">
    <source>
        <dbReference type="EMBL" id="OGK15873.1"/>
    </source>
</evidence>
<dbReference type="Proteomes" id="UP000178372">
    <property type="component" value="Unassembled WGS sequence"/>
</dbReference>